<comment type="caution">
    <text evidence="1">The sequence shown here is derived from an EMBL/GenBank/DDBJ whole genome shotgun (WGS) entry which is preliminary data.</text>
</comment>
<proteinExistence type="predicted"/>
<gene>
    <name evidence="1" type="ORF">E2C01_100625</name>
</gene>
<dbReference type="Proteomes" id="UP000324222">
    <property type="component" value="Unassembled WGS sequence"/>
</dbReference>
<keyword evidence="2" id="KW-1185">Reference proteome</keyword>
<sequence>MIGDGLDALVKHLSCYSYHVNDASPLHLWMTCLHSSCWELGWRPQADMTPNLDVVIRDM</sequence>
<evidence type="ECO:0000313" key="2">
    <source>
        <dbReference type="Proteomes" id="UP000324222"/>
    </source>
</evidence>
<dbReference type="AlphaFoldDB" id="A0A5B7K3L6"/>
<reference evidence="1 2" key="1">
    <citation type="submission" date="2019-05" db="EMBL/GenBank/DDBJ databases">
        <title>Another draft genome of Portunus trituberculatus and its Hox gene families provides insights of decapod evolution.</title>
        <authorList>
            <person name="Jeong J.-H."/>
            <person name="Song I."/>
            <person name="Kim S."/>
            <person name="Choi T."/>
            <person name="Kim D."/>
            <person name="Ryu S."/>
            <person name="Kim W."/>
        </authorList>
    </citation>
    <scope>NUCLEOTIDE SEQUENCE [LARGE SCALE GENOMIC DNA]</scope>
    <source>
        <tissue evidence="1">Muscle</tissue>
    </source>
</reference>
<organism evidence="1 2">
    <name type="scientific">Portunus trituberculatus</name>
    <name type="common">Swimming crab</name>
    <name type="synonym">Neptunus trituberculatus</name>
    <dbReference type="NCBI Taxonomy" id="210409"/>
    <lineage>
        <taxon>Eukaryota</taxon>
        <taxon>Metazoa</taxon>
        <taxon>Ecdysozoa</taxon>
        <taxon>Arthropoda</taxon>
        <taxon>Crustacea</taxon>
        <taxon>Multicrustacea</taxon>
        <taxon>Malacostraca</taxon>
        <taxon>Eumalacostraca</taxon>
        <taxon>Eucarida</taxon>
        <taxon>Decapoda</taxon>
        <taxon>Pleocyemata</taxon>
        <taxon>Brachyura</taxon>
        <taxon>Eubrachyura</taxon>
        <taxon>Portunoidea</taxon>
        <taxon>Portunidae</taxon>
        <taxon>Portuninae</taxon>
        <taxon>Portunus</taxon>
    </lineage>
</organism>
<protein>
    <submittedName>
        <fullName evidence="1">Uncharacterized protein</fullName>
    </submittedName>
</protein>
<name>A0A5B7K3L6_PORTR</name>
<accession>A0A5B7K3L6</accession>
<evidence type="ECO:0000313" key="1">
    <source>
        <dbReference type="EMBL" id="MPD04912.1"/>
    </source>
</evidence>
<dbReference type="EMBL" id="VSRR010143473">
    <property type="protein sequence ID" value="MPD04912.1"/>
    <property type="molecule type" value="Genomic_DNA"/>
</dbReference>